<name>A0A382M009_9ZZZZ</name>
<dbReference type="AlphaFoldDB" id="A0A382M009"/>
<dbReference type="EMBL" id="UINC01090324">
    <property type="protein sequence ID" value="SVC42163.1"/>
    <property type="molecule type" value="Genomic_DNA"/>
</dbReference>
<sequence length="151" mass="18132">DFCIIGWIGQFIVFLISKHVRVQSYYCFITNLSKIMDKIEEDIKKNWPSAVEGDLEHPELGMIHFWTGEQRGRIVMRFSYEGQIEGESEKMFFIDLSQEGWFLRHISTFQAENSQLKLIKNQSFREQDELEQKYRSVIDLFLETRKLRNHF</sequence>
<gene>
    <name evidence="1" type="ORF">METZ01_LOCUS295017</name>
</gene>
<evidence type="ECO:0000313" key="1">
    <source>
        <dbReference type="EMBL" id="SVC42163.1"/>
    </source>
</evidence>
<reference evidence="1" key="1">
    <citation type="submission" date="2018-05" db="EMBL/GenBank/DDBJ databases">
        <authorList>
            <person name="Lanie J.A."/>
            <person name="Ng W.-L."/>
            <person name="Kazmierczak K.M."/>
            <person name="Andrzejewski T.M."/>
            <person name="Davidsen T.M."/>
            <person name="Wayne K.J."/>
            <person name="Tettelin H."/>
            <person name="Glass J.I."/>
            <person name="Rusch D."/>
            <person name="Podicherti R."/>
            <person name="Tsui H.-C.T."/>
            <person name="Winkler M.E."/>
        </authorList>
    </citation>
    <scope>NUCLEOTIDE SEQUENCE</scope>
</reference>
<protein>
    <submittedName>
        <fullName evidence="1">Uncharacterized protein</fullName>
    </submittedName>
</protein>
<feature type="non-terminal residue" evidence="1">
    <location>
        <position position="1"/>
    </location>
</feature>
<proteinExistence type="predicted"/>
<organism evidence="1">
    <name type="scientific">marine metagenome</name>
    <dbReference type="NCBI Taxonomy" id="408172"/>
    <lineage>
        <taxon>unclassified sequences</taxon>
        <taxon>metagenomes</taxon>
        <taxon>ecological metagenomes</taxon>
    </lineage>
</organism>
<accession>A0A382M009</accession>